<proteinExistence type="inferred from homology"/>
<evidence type="ECO:0000313" key="4">
    <source>
        <dbReference type="Proteomes" id="UP000298416"/>
    </source>
</evidence>
<protein>
    <recommendedName>
        <fullName evidence="1">Protein FAR1-RELATED SEQUENCE</fullName>
    </recommendedName>
</protein>
<organism evidence="3">
    <name type="scientific">Salvia splendens</name>
    <name type="common">Scarlet sage</name>
    <dbReference type="NCBI Taxonomy" id="180675"/>
    <lineage>
        <taxon>Eukaryota</taxon>
        <taxon>Viridiplantae</taxon>
        <taxon>Streptophyta</taxon>
        <taxon>Embryophyta</taxon>
        <taxon>Tracheophyta</taxon>
        <taxon>Spermatophyta</taxon>
        <taxon>Magnoliopsida</taxon>
        <taxon>eudicotyledons</taxon>
        <taxon>Gunneridae</taxon>
        <taxon>Pentapetalae</taxon>
        <taxon>asterids</taxon>
        <taxon>lamiids</taxon>
        <taxon>Lamiales</taxon>
        <taxon>Lamiaceae</taxon>
        <taxon>Nepetoideae</taxon>
        <taxon>Mentheae</taxon>
        <taxon>Salviinae</taxon>
        <taxon>Salvia</taxon>
        <taxon>Salvia subgen. Calosphace</taxon>
        <taxon>core Calosphace</taxon>
    </lineage>
</organism>
<comment type="function">
    <text evidence="1">Putative transcription activator involved in regulating light control of development.</text>
</comment>
<sequence length="517" mass="59513">MAKEVGRIQHLGFTHIDLKNYLRTKRTLEIKQGDNGGVLQYLQRMISEDPHFYYAIQLDVEDLITNIFWTDGRMIQDFGHFGDVVCFDTTCRKHRDGRPISLFVGVNHHKQTTVFGASLLYDETIETFEWLFGAFEDAMMGKRPKTTLTDQDQAMSAALAAKWLSTYHRLCVWHIFQNAAIHLSSVFSSFIAADFSRCVYDFEEESEFLDAWNEMLEKFNLKDNQWLARMFSLMEKWALVYGRSTFCADIITTQRSECMNAVVKHYVNYKNNIVEVFRHFQRLIDDRREKESIEDLKNAQSSPVMTFPLEILKHAATVYTHKMFALFSEELRKAFESKIESENQLGRKAVESEDSYTYAIDCLLTMGNDIDGMAGKTNNVTVEANKVGDISTNGDINESQIKGVKPKGRVTYQSSKRPKNALEQAISRKRKPKVAKSGLKHVSSTQESEGSKLINNEFWNLTYNVLALLKKAWYRFKTVKCSLRGKLPNRQLELKTKLLADAFSNASNYLSFIMNCV</sequence>
<keyword evidence="1" id="KW-0862">Zinc</keyword>
<dbReference type="PANTHER" id="PTHR31669:SF299">
    <property type="entry name" value="PROTEIN FAR1-RELATED SEQUENCE"/>
    <property type="match status" value="1"/>
</dbReference>
<comment type="caution">
    <text evidence="3">The sequence shown here is derived from an EMBL/GenBank/DDBJ whole genome shotgun (WGS) entry which is preliminary data.</text>
</comment>
<dbReference type="AlphaFoldDB" id="A0A8X9A9P9"/>
<feature type="domain" description="MULE transposase" evidence="2">
    <location>
        <begin position="84"/>
        <end position="178"/>
    </location>
</feature>
<keyword evidence="1" id="KW-0863">Zinc-finger</keyword>
<reference evidence="3" key="1">
    <citation type="submission" date="2018-01" db="EMBL/GenBank/DDBJ databases">
        <authorList>
            <person name="Mao J.F."/>
        </authorList>
    </citation>
    <scope>NUCLEOTIDE SEQUENCE</scope>
    <source>
        <strain evidence="3">Huo1</strain>
        <tissue evidence="3">Leaf</tissue>
    </source>
</reference>
<dbReference type="EMBL" id="PNBA02000002">
    <property type="protein sequence ID" value="KAG6433528.1"/>
    <property type="molecule type" value="Genomic_DNA"/>
</dbReference>
<dbReference type="GO" id="GO:0005634">
    <property type="term" value="C:nucleus"/>
    <property type="evidence" value="ECO:0007669"/>
    <property type="project" value="UniProtKB-SubCell"/>
</dbReference>
<dbReference type="GO" id="GO:0008270">
    <property type="term" value="F:zinc ion binding"/>
    <property type="evidence" value="ECO:0007669"/>
    <property type="project" value="UniProtKB-UniRule"/>
</dbReference>
<accession>A0A8X9A9P9</accession>
<evidence type="ECO:0000313" key="3">
    <source>
        <dbReference type="EMBL" id="KAG6433528.1"/>
    </source>
</evidence>
<evidence type="ECO:0000259" key="2">
    <source>
        <dbReference type="Pfam" id="PF10551"/>
    </source>
</evidence>
<dbReference type="InterPro" id="IPR018289">
    <property type="entry name" value="MULE_transposase_dom"/>
</dbReference>
<dbReference type="Pfam" id="PF10551">
    <property type="entry name" value="MULE"/>
    <property type="match status" value="1"/>
</dbReference>
<keyword evidence="1" id="KW-0539">Nucleus</keyword>
<name>A0A8X9A9P9_SALSN</name>
<reference evidence="3" key="2">
    <citation type="submission" date="2020-08" db="EMBL/GenBank/DDBJ databases">
        <title>Plant Genome Project.</title>
        <authorList>
            <person name="Zhang R.-G."/>
        </authorList>
    </citation>
    <scope>NUCLEOTIDE SEQUENCE</scope>
    <source>
        <strain evidence="3">Huo1</strain>
        <tissue evidence="3">Leaf</tissue>
    </source>
</reference>
<comment type="similarity">
    <text evidence="1">Belongs to the FHY3/FAR1 family.</text>
</comment>
<dbReference type="GO" id="GO:0006355">
    <property type="term" value="P:regulation of DNA-templated transcription"/>
    <property type="evidence" value="ECO:0007669"/>
    <property type="project" value="UniProtKB-UniRule"/>
</dbReference>
<keyword evidence="1" id="KW-0479">Metal-binding</keyword>
<dbReference type="InterPro" id="IPR031052">
    <property type="entry name" value="FHY3/FAR1"/>
</dbReference>
<comment type="subcellular location">
    <subcellularLocation>
        <location evidence="1">Nucleus</location>
    </subcellularLocation>
</comment>
<evidence type="ECO:0000256" key="1">
    <source>
        <dbReference type="RuleBase" id="RU367018"/>
    </source>
</evidence>
<keyword evidence="4" id="KW-1185">Reference proteome</keyword>
<dbReference type="PANTHER" id="PTHR31669">
    <property type="entry name" value="PROTEIN FAR1-RELATED SEQUENCE 10-RELATED"/>
    <property type="match status" value="1"/>
</dbReference>
<dbReference type="Proteomes" id="UP000298416">
    <property type="component" value="Unassembled WGS sequence"/>
</dbReference>
<gene>
    <name evidence="3" type="ORF">SASPL_105142</name>
</gene>